<gene>
    <name evidence="1" type="ORF">CUD01_17240</name>
</gene>
<accession>A0A4Y3KEC8</accession>
<dbReference type="EMBL" id="BJLP01000025">
    <property type="protein sequence ID" value="GEA81280.1"/>
    <property type="molecule type" value="Genomic_DNA"/>
</dbReference>
<evidence type="ECO:0008006" key="3">
    <source>
        <dbReference type="Google" id="ProtNLM"/>
    </source>
</evidence>
<reference evidence="1 2" key="1">
    <citation type="submission" date="2019-06" db="EMBL/GenBank/DDBJ databases">
        <title>Whole genome shotgun sequence of Cellulomonas uda NBRC 3747.</title>
        <authorList>
            <person name="Hosoyama A."/>
            <person name="Uohara A."/>
            <person name="Ohji S."/>
            <person name="Ichikawa N."/>
        </authorList>
    </citation>
    <scope>NUCLEOTIDE SEQUENCE [LARGE SCALE GENOMIC DNA]</scope>
    <source>
        <strain evidence="1 2">NBRC 3747</strain>
    </source>
</reference>
<comment type="caution">
    <text evidence="1">The sequence shown here is derived from an EMBL/GenBank/DDBJ whole genome shotgun (WGS) entry which is preliminary data.</text>
</comment>
<evidence type="ECO:0000313" key="1">
    <source>
        <dbReference type="EMBL" id="GEA81280.1"/>
    </source>
</evidence>
<sequence length="104" mass="10475">MDGFEVDTDRLREHARHVRERAGDVAELAPVALAMAADPGAFGIALAPVGNAMALAQAACGVAIGGVGGALAVTGTAVDVVADSYDVTDTAVRTVFRAGQVVLR</sequence>
<evidence type="ECO:0000313" key="2">
    <source>
        <dbReference type="Proteomes" id="UP000315842"/>
    </source>
</evidence>
<name>A0A4Y3KEC8_CELUD</name>
<proteinExistence type="predicted"/>
<dbReference type="Proteomes" id="UP000315842">
    <property type="component" value="Unassembled WGS sequence"/>
</dbReference>
<organism evidence="1 2">
    <name type="scientific">Cellulomonas uda</name>
    <dbReference type="NCBI Taxonomy" id="1714"/>
    <lineage>
        <taxon>Bacteria</taxon>
        <taxon>Bacillati</taxon>
        <taxon>Actinomycetota</taxon>
        <taxon>Actinomycetes</taxon>
        <taxon>Micrococcales</taxon>
        <taxon>Cellulomonadaceae</taxon>
        <taxon>Cellulomonas</taxon>
    </lineage>
</organism>
<dbReference type="RefSeq" id="WP_141320357.1">
    <property type="nucleotide sequence ID" value="NZ_BJLP01000025.1"/>
</dbReference>
<keyword evidence="2" id="KW-1185">Reference proteome</keyword>
<dbReference type="AlphaFoldDB" id="A0A4Y3KEC8"/>
<protein>
    <recommendedName>
        <fullName evidence="3">ESX-1 secretion-associated protein</fullName>
    </recommendedName>
</protein>